<dbReference type="STRING" id="1882483.A0A317XZ39"/>
<dbReference type="InterPro" id="IPR001138">
    <property type="entry name" value="Zn2Cys6_DnaBD"/>
</dbReference>
<dbReference type="InterPro" id="IPR036864">
    <property type="entry name" value="Zn2-C6_fun-type_DNA-bd_sf"/>
</dbReference>
<protein>
    <recommendedName>
        <fullName evidence="3">Zn(2)-C6 fungal-type domain-containing protein</fullName>
    </recommendedName>
</protein>
<feature type="region of interest" description="Disordered" evidence="2">
    <location>
        <begin position="723"/>
        <end position="744"/>
    </location>
</feature>
<dbReference type="CDD" id="cd00067">
    <property type="entry name" value="GAL4"/>
    <property type="match status" value="1"/>
</dbReference>
<dbReference type="EMBL" id="KZ819188">
    <property type="protein sequence ID" value="PWZ02551.1"/>
    <property type="molecule type" value="Genomic_DNA"/>
</dbReference>
<dbReference type="GO" id="GO:0008270">
    <property type="term" value="F:zinc ion binding"/>
    <property type="evidence" value="ECO:0007669"/>
    <property type="project" value="InterPro"/>
</dbReference>
<accession>A0A317XZ39</accession>
<feature type="domain" description="Zn(2)-C6 fungal-type" evidence="3">
    <location>
        <begin position="25"/>
        <end position="66"/>
    </location>
</feature>
<dbReference type="PANTHER" id="PTHR31668:SF30">
    <property type="entry name" value="ZN(II)2CYS6 TRANSCRIPTION FACTOR (EUROFUNG)"/>
    <property type="match status" value="1"/>
</dbReference>
<dbReference type="PROSITE" id="PS50048">
    <property type="entry name" value="ZN2_CY6_FUNGAL_2"/>
    <property type="match status" value="1"/>
</dbReference>
<dbReference type="GO" id="GO:0000981">
    <property type="term" value="F:DNA-binding transcription factor activity, RNA polymerase II-specific"/>
    <property type="evidence" value="ECO:0007669"/>
    <property type="project" value="InterPro"/>
</dbReference>
<evidence type="ECO:0000256" key="1">
    <source>
        <dbReference type="ARBA" id="ARBA00023242"/>
    </source>
</evidence>
<sequence length="858" mass="95106">MDLIRTAEDKVAKAARSGSRLQNRACDQCRRSKRRCDLAEAGSDGLPIQHNGPCKLCVRKNLQCTSHWADLQQTVSSSRQELRHISQTSVSYSALHQQLAMRDFRPAGLLPSTRNLNDTLDNLYISTQQLSTYINAWEWNWHHLLGPNCVPAGVGIDVVAQPRFGLLNTRITGVWDSFTVADKTPHISPKFFFLTLACDEAHRAPGRLQRLPVMADQISTKALYYAMVAYASQYGSQGFNNYELDNDPSRRHRDIEIAEAAWTRARDFLMSNATIRTFRMAYACHLFANTCPPLRADCADSNVTADSAYLLQTGLKMMDDLAAELRSQQQEQLLALGYFGLDGTRMDSEVLLRSEPGFRSKVDRSKALIGIAESLMWYSVVCDSACSTSVGMAPVVRESRTDEVDLDSLAMLPSNPNLSATEATATDTAASMPATVPAPPGFDDHQGLLRLAPGMLQPQPLPYAASSGSAHAGVWNARPERAEIHESILVDSSAAVEKQFATGKGPWTTEAEDPSQNPWYRTAIRIQKVRKRIPALLSKLSAMPDDTTTVKEFLAVLQTGVGAQVMLWQRVGNFRASLNDPSCPAKRLVNHFQRAFSMLTFVQKSFQPIFDLHPQLYFSIPASAQSMAVLLINSIGTGSLHFLETCSFLEGAPWLQGLSDKSWPRAAMILREQLEQSRTVRNEYRRQTALRITHAHRMVQEQIQRTLRADAFRVRETHFGVGSVGGDSRRTSEDPSDGLNKSPSVKRGRVDVVLPQDELIVPALQIHVSRHPVPTVLADSLHLSFCALVPDALEEISQRGAASSLTLDSLEAALMGLQGITECVLNFGPFYLREPSVEMLFSTRNWLAPDRAPMMLRA</sequence>
<dbReference type="PANTHER" id="PTHR31668">
    <property type="entry name" value="GLUCOSE TRANSPORT TRANSCRIPTION REGULATOR RGT1-RELATED-RELATED"/>
    <property type="match status" value="1"/>
</dbReference>
<evidence type="ECO:0000259" key="3">
    <source>
        <dbReference type="PROSITE" id="PS50048"/>
    </source>
</evidence>
<name>A0A317XZ39_9BASI</name>
<dbReference type="OrthoDB" id="2123952at2759"/>
<reference evidence="4 5" key="1">
    <citation type="journal article" date="2018" name="Mol. Biol. Evol.">
        <title>Broad Genomic Sampling Reveals a Smut Pathogenic Ancestry of the Fungal Clade Ustilaginomycotina.</title>
        <authorList>
            <person name="Kijpornyongpan T."/>
            <person name="Mondo S.J."/>
            <person name="Barry K."/>
            <person name="Sandor L."/>
            <person name="Lee J."/>
            <person name="Lipzen A."/>
            <person name="Pangilinan J."/>
            <person name="LaButti K."/>
            <person name="Hainaut M."/>
            <person name="Henrissat B."/>
            <person name="Grigoriev I.V."/>
            <person name="Spatafora J.W."/>
            <person name="Aime M.C."/>
        </authorList>
    </citation>
    <scope>NUCLEOTIDE SEQUENCE [LARGE SCALE GENOMIC DNA]</scope>
    <source>
        <strain evidence="4 5">MCA 3645</strain>
    </source>
</reference>
<evidence type="ECO:0000313" key="5">
    <source>
        <dbReference type="Proteomes" id="UP000246740"/>
    </source>
</evidence>
<evidence type="ECO:0000313" key="4">
    <source>
        <dbReference type="EMBL" id="PWZ02551.1"/>
    </source>
</evidence>
<keyword evidence="1" id="KW-0539">Nucleus</keyword>
<dbReference type="SUPFAM" id="SSF57701">
    <property type="entry name" value="Zn2/Cys6 DNA-binding domain"/>
    <property type="match status" value="1"/>
</dbReference>
<dbReference type="AlphaFoldDB" id="A0A317XZ39"/>
<proteinExistence type="predicted"/>
<dbReference type="SMART" id="SM00066">
    <property type="entry name" value="GAL4"/>
    <property type="match status" value="1"/>
</dbReference>
<dbReference type="Proteomes" id="UP000246740">
    <property type="component" value="Unassembled WGS sequence"/>
</dbReference>
<evidence type="ECO:0000256" key="2">
    <source>
        <dbReference type="SAM" id="MobiDB-lite"/>
    </source>
</evidence>
<dbReference type="InterPro" id="IPR050797">
    <property type="entry name" value="Carb_Metab_Trans_Reg"/>
</dbReference>
<keyword evidence="5" id="KW-1185">Reference proteome</keyword>
<dbReference type="Gene3D" id="4.10.240.10">
    <property type="entry name" value="Zn(2)-C6 fungal-type DNA-binding domain"/>
    <property type="match status" value="1"/>
</dbReference>
<dbReference type="Pfam" id="PF00172">
    <property type="entry name" value="Zn_clus"/>
    <property type="match status" value="1"/>
</dbReference>
<dbReference type="InParanoid" id="A0A317XZ39"/>
<organism evidence="4 5">
    <name type="scientific">Testicularia cyperi</name>
    <dbReference type="NCBI Taxonomy" id="1882483"/>
    <lineage>
        <taxon>Eukaryota</taxon>
        <taxon>Fungi</taxon>
        <taxon>Dikarya</taxon>
        <taxon>Basidiomycota</taxon>
        <taxon>Ustilaginomycotina</taxon>
        <taxon>Ustilaginomycetes</taxon>
        <taxon>Ustilaginales</taxon>
        <taxon>Anthracoideaceae</taxon>
        <taxon>Testicularia</taxon>
    </lineage>
</organism>
<gene>
    <name evidence="4" type="ORF">BCV70DRAFT_154391</name>
</gene>